<name>A0A919TX06_9ACTN</name>
<dbReference type="RefSeq" id="WP_203813536.1">
    <property type="nucleotide sequence ID" value="NZ_BOMY01000053.1"/>
</dbReference>
<keyword evidence="2" id="KW-1185">Reference proteome</keyword>
<comment type="caution">
    <text evidence="1">The sequence shown here is derived from an EMBL/GenBank/DDBJ whole genome shotgun (WGS) entry which is preliminary data.</text>
</comment>
<dbReference type="EMBL" id="BOMY01000053">
    <property type="protein sequence ID" value="GIF25731.1"/>
    <property type="molecule type" value="Genomic_DNA"/>
</dbReference>
<protein>
    <submittedName>
        <fullName evidence="1">Uncharacterized protein</fullName>
    </submittedName>
</protein>
<organism evidence="1 2">
    <name type="scientific">Paractinoplanes tereljensis</name>
    <dbReference type="NCBI Taxonomy" id="571912"/>
    <lineage>
        <taxon>Bacteria</taxon>
        <taxon>Bacillati</taxon>
        <taxon>Actinomycetota</taxon>
        <taxon>Actinomycetes</taxon>
        <taxon>Micromonosporales</taxon>
        <taxon>Micromonosporaceae</taxon>
        <taxon>Paractinoplanes</taxon>
    </lineage>
</organism>
<evidence type="ECO:0000313" key="2">
    <source>
        <dbReference type="Proteomes" id="UP000623608"/>
    </source>
</evidence>
<gene>
    <name evidence="1" type="ORF">Ate02nite_84610</name>
</gene>
<accession>A0A919TX06</accession>
<dbReference type="AlphaFoldDB" id="A0A919TX06"/>
<sequence length="94" mass="10287">MGDTPSSDTADDEPERRSADLVDIVVGRLRLDSEVADWVSARLRRHEVNGWGGPEAIADLLTVAHHREAAHQETRDDRQAGIHAVAETLAARTP</sequence>
<evidence type="ECO:0000313" key="1">
    <source>
        <dbReference type="EMBL" id="GIF25731.1"/>
    </source>
</evidence>
<dbReference type="Proteomes" id="UP000623608">
    <property type="component" value="Unassembled WGS sequence"/>
</dbReference>
<reference evidence="1" key="1">
    <citation type="submission" date="2021-01" db="EMBL/GenBank/DDBJ databases">
        <title>Whole genome shotgun sequence of Actinoplanes tereljensis NBRC 105297.</title>
        <authorList>
            <person name="Komaki H."/>
            <person name="Tamura T."/>
        </authorList>
    </citation>
    <scope>NUCLEOTIDE SEQUENCE</scope>
    <source>
        <strain evidence="1">NBRC 105297</strain>
    </source>
</reference>
<proteinExistence type="predicted"/>